<dbReference type="InterPro" id="IPR002319">
    <property type="entry name" value="Phenylalanyl-tRNA_Synthase"/>
</dbReference>
<keyword evidence="6" id="KW-0175">Coiled coil</keyword>
<dbReference type="GO" id="GO:0004826">
    <property type="term" value="F:phenylalanine-tRNA ligase activity"/>
    <property type="evidence" value="ECO:0007669"/>
    <property type="project" value="InterPro"/>
</dbReference>
<evidence type="ECO:0000256" key="3">
    <source>
        <dbReference type="ARBA" id="ARBA00022840"/>
    </source>
</evidence>
<protein>
    <recommendedName>
        <fullName evidence="10">Phenylalanine-tRNA ligase class II N-terminal domain-containing protein</fullName>
    </recommendedName>
</protein>
<dbReference type="Gene3D" id="3.30.930.10">
    <property type="entry name" value="Bira Bifunctional Protein, Domain 2"/>
    <property type="match status" value="1"/>
</dbReference>
<dbReference type="AlphaFoldDB" id="A0A381P426"/>
<reference evidence="9" key="1">
    <citation type="submission" date="2018-05" db="EMBL/GenBank/DDBJ databases">
        <authorList>
            <person name="Lanie J.A."/>
            <person name="Ng W.-L."/>
            <person name="Kazmierczak K.M."/>
            <person name="Andrzejewski T.M."/>
            <person name="Davidsen T.M."/>
            <person name="Wayne K.J."/>
            <person name="Tettelin H."/>
            <person name="Glass J.I."/>
            <person name="Rusch D."/>
            <person name="Podicherti R."/>
            <person name="Tsui H.-C.T."/>
            <person name="Winkler M.E."/>
        </authorList>
    </citation>
    <scope>NUCLEOTIDE SEQUENCE</scope>
</reference>
<dbReference type="Pfam" id="PF01409">
    <property type="entry name" value="tRNA-synt_2d"/>
    <property type="match status" value="1"/>
</dbReference>
<keyword evidence="1" id="KW-0436">Ligase</keyword>
<evidence type="ECO:0000313" key="9">
    <source>
        <dbReference type="EMBL" id="SUZ61079.1"/>
    </source>
</evidence>
<evidence type="ECO:0000259" key="8">
    <source>
        <dbReference type="Pfam" id="PF02912"/>
    </source>
</evidence>
<dbReference type="EMBL" id="UINC01000778">
    <property type="protein sequence ID" value="SUZ61079.1"/>
    <property type="molecule type" value="Genomic_DNA"/>
</dbReference>
<sequence length="143" mass="15903">MTPDLDQHLAEAATAVAAAGDLDALRTVDSELLGKQSVVTEARKTLGGLDEDERKAVGRRLNEVRVEIEALVAARRSALEGEARAEQLEEERLDLTELDRGRRLGHRHVVTQTWERLEDLFVGMGYTVSEGPEIEDEWHNFGA</sequence>
<dbReference type="InterPro" id="IPR010978">
    <property type="entry name" value="tRNA-bd_arm"/>
</dbReference>
<evidence type="ECO:0008006" key="10">
    <source>
        <dbReference type="Google" id="ProtNLM"/>
    </source>
</evidence>
<organism evidence="9">
    <name type="scientific">marine metagenome</name>
    <dbReference type="NCBI Taxonomy" id="408172"/>
    <lineage>
        <taxon>unclassified sequences</taxon>
        <taxon>metagenomes</taxon>
        <taxon>ecological metagenomes</taxon>
    </lineage>
</organism>
<dbReference type="GO" id="GO:0005737">
    <property type="term" value="C:cytoplasm"/>
    <property type="evidence" value="ECO:0007669"/>
    <property type="project" value="InterPro"/>
</dbReference>
<feature type="non-terminal residue" evidence="9">
    <location>
        <position position="143"/>
    </location>
</feature>
<keyword evidence="5" id="KW-0030">Aminoacyl-tRNA synthetase</keyword>
<dbReference type="GO" id="GO:0000049">
    <property type="term" value="F:tRNA binding"/>
    <property type="evidence" value="ECO:0007669"/>
    <property type="project" value="InterPro"/>
</dbReference>
<feature type="coiled-coil region" evidence="6">
    <location>
        <begin position="71"/>
        <end position="98"/>
    </location>
</feature>
<dbReference type="Pfam" id="PF02912">
    <property type="entry name" value="Phe_tRNA-synt_N"/>
    <property type="match status" value="1"/>
</dbReference>
<name>A0A381P426_9ZZZZ</name>
<evidence type="ECO:0000256" key="6">
    <source>
        <dbReference type="SAM" id="Coils"/>
    </source>
</evidence>
<keyword evidence="4" id="KW-0648">Protein biosynthesis</keyword>
<dbReference type="InterPro" id="IPR045864">
    <property type="entry name" value="aa-tRNA-synth_II/BPL/LPL"/>
</dbReference>
<dbReference type="InterPro" id="IPR004188">
    <property type="entry name" value="Phe-tRNA_ligase_II_N"/>
</dbReference>
<evidence type="ECO:0000259" key="7">
    <source>
        <dbReference type="Pfam" id="PF01409"/>
    </source>
</evidence>
<dbReference type="GO" id="GO:0005524">
    <property type="term" value="F:ATP binding"/>
    <property type="evidence" value="ECO:0007669"/>
    <property type="project" value="UniProtKB-KW"/>
</dbReference>
<dbReference type="SUPFAM" id="SSF46589">
    <property type="entry name" value="tRNA-binding arm"/>
    <property type="match status" value="1"/>
</dbReference>
<feature type="domain" description="Phenylalanyl-tRNA synthetase" evidence="7">
    <location>
        <begin position="97"/>
        <end position="142"/>
    </location>
</feature>
<evidence type="ECO:0000256" key="5">
    <source>
        <dbReference type="ARBA" id="ARBA00023146"/>
    </source>
</evidence>
<keyword evidence="2" id="KW-0547">Nucleotide-binding</keyword>
<evidence type="ECO:0000256" key="2">
    <source>
        <dbReference type="ARBA" id="ARBA00022741"/>
    </source>
</evidence>
<feature type="domain" description="Phenylalanine-tRNA ligase class II N-terminal" evidence="8">
    <location>
        <begin position="21"/>
        <end position="88"/>
    </location>
</feature>
<keyword evidence="3" id="KW-0067">ATP-binding</keyword>
<proteinExistence type="predicted"/>
<gene>
    <name evidence="9" type="ORF">METZ01_LOCUS13933</name>
</gene>
<evidence type="ECO:0000256" key="1">
    <source>
        <dbReference type="ARBA" id="ARBA00022598"/>
    </source>
</evidence>
<accession>A0A381P426</accession>
<dbReference type="GO" id="GO:0006432">
    <property type="term" value="P:phenylalanyl-tRNA aminoacylation"/>
    <property type="evidence" value="ECO:0007669"/>
    <property type="project" value="InterPro"/>
</dbReference>
<evidence type="ECO:0000256" key="4">
    <source>
        <dbReference type="ARBA" id="ARBA00022917"/>
    </source>
</evidence>